<evidence type="ECO:0000313" key="3">
    <source>
        <dbReference type="Proteomes" id="UP000036513"/>
    </source>
</evidence>
<name>A0A0J6YNQ5_9MYCO</name>
<comment type="caution">
    <text evidence="2">The sequence shown here is derived from an EMBL/GenBank/DDBJ whole genome shotgun (WGS) entry which is preliminary data.</text>
</comment>
<feature type="compositionally biased region" description="Polar residues" evidence="1">
    <location>
        <begin position="140"/>
        <end position="149"/>
    </location>
</feature>
<keyword evidence="3" id="KW-1185">Reference proteome</keyword>
<evidence type="ECO:0000256" key="1">
    <source>
        <dbReference type="SAM" id="MobiDB-lite"/>
    </source>
</evidence>
<dbReference type="AlphaFoldDB" id="A0A0J6YNQ5"/>
<protein>
    <submittedName>
        <fullName evidence="2">Uncharacterized protein</fullName>
    </submittedName>
</protein>
<organism evidence="2 3">
    <name type="scientific">Mycolicibacterium chlorophenolicum</name>
    <dbReference type="NCBI Taxonomy" id="37916"/>
    <lineage>
        <taxon>Bacteria</taxon>
        <taxon>Bacillati</taxon>
        <taxon>Actinomycetota</taxon>
        <taxon>Actinomycetes</taxon>
        <taxon>Mycobacteriales</taxon>
        <taxon>Mycobacteriaceae</taxon>
        <taxon>Mycolicibacterium</taxon>
    </lineage>
</organism>
<proteinExistence type="predicted"/>
<dbReference type="EMBL" id="JYNL01000035">
    <property type="protein sequence ID" value="KMO74326.1"/>
    <property type="molecule type" value="Genomic_DNA"/>
</dbReference>
<feature type="compositionally biased region" description="Low complexity" evidence="1">
    <location>
        <begin position="150"/>
        <end position="167"/>
    </location>
</feature>
<gene>
    <name evidence="2" type="ORF">MCHLDSM_03765</name>
</gene>
<evidence type="ECO:0000313" key="2">
    <source>
        <dbReference type="EMBL" id="KMO74326.1"/>
    </source>
</evidence>
<dbReference type="Proteomes" id="UP000036513">
    <property type="component" value="Unassembled WGS sequence"/>
</dbReference>
<reference evidence="2 3" key="1">
    <citation type="journal article" date="2015" name="Genome Biol. Evol.">
        <title>Characterization of Three Mycobacterium spp. with Potential Use in Bioremediation by Genome Sequencing and Comparative Genomics.</title>
        <authorList>
            <person name="Das S."/>
            <person name="Pettersson B.M."/>
            <person name="Behra P.R."/>
            <person name="Ramesh M."/>
            <person name="Dasgupta S."/>
            <person name="Bhattacharya A."/>
            <person name="Kirsebom L.A."/>
        </authorList>
    </citation>
    <scope>NUCLEOTIDE SEQUENCE [LARGE SCALE GENOMIC DNA]</scope>
    <source>
        <strain evidence="2 3">DSM 43826</strain>
    </source>
</reference>
<feature type="region of interest" description="Disordered" evidence="1">
    <location>
        <begin position="139"/>
        <end position="171"/>
    </location>
</feature>
<sequence length="328" mass="34874">MYVNTAPCHPYRVLTVDQIALGIVEWNTNRPGVEDHRPLLFSTLKVPGGVSNPGLPIDAGISRTTWPSILTVNVCADTSATPTTAAPVVNPVFIPPTRSATVECAGHKPFGLHSRRRSVSQVNRPFNGREVVTVMPPSTAARSSTGAVNSTSTGCPTPTTSSGPGRTIATRPSMLDRTFAEDATAEADGASNPVTTAAVSVSTSRPRRMLCTCPLSRWCAVPPLYVTTTFSHGRRARRATMDALGQRKLTPLLIQASSPPNITRAGPDRWQPATAASVTNTSTRHAAECRSVESCPSRHLWRYGATYGNATASAKSPPIGPRCLLLVR</sequence>
<accession>A0A0J6YNQ5</accession>